<accession>A0A7G7BUA7</accession>
<dbReference type="RefSeq" id="WP_185302382.1">
    <property type="nucleotide sequence ID" value="NZ_CP045702.1"/>
</dbReference>
<reference evidence="2" key="1">
    <citation type="submission" date="2019-10" db="EMBL/GenBank/DDBJ databases">
        <title>Antimicrobial potential of Antarctic Bacteria.</title>
        <authorList>
            <person name="Benaud N."/>
            <person name="Edwards R.J."/>
            <person name="Ferrari B.C."/>
        </authorList>
    </citation>
    <scope>NUCLEOTIDE SEQUENCE [LARGE SCALE GENOMIC DNA]</scope>
    <source>
        <strain evidence="2">NBSH44</strain>
    </source>
</reference>
<protein>
    <submittedName>
        <fullName evidence="1">Uncharacterized protein</fullName>
    </submittedName>
</protein>
<organism evidence="1 2">
    <name type="scientific">Streptomyces finlayi</name>
    <dbReference type="NCBI Taxonomy" id="67296"/>
    <lineage>
        <taxon>Bacteria</taxon>
        <taxon>Bacillati</taxon>
        <taxon>Actinomycetota</taxon>
        <taxon>Actinomycetes</taxon>
        <taxon>Kitasatosporales</taxon>
        <taxon>Streptomycetaceae</taxon>
        <taxon>Streptomyces</taxon>
    </lineage>
</organism>
<evidence type="ECO:0000313" key="1">
    <source>
        <dbReference type="EMBL" id="QNE78922.1"/>
    </source>
</evidence>
<dbReference type="Proteomes" id="UP000515307">
    <property type="component" value="Chromosome"/>
</dbReference>
<name>A0A7G7BUA7_9ACTN</name>
<proteinExistence type="predicted"/>
<evidence type="ECO:0000313" key="2">
    <source>
        <dbReference type="Proteomes" id="UP000515307"/>
    </source>
</evidence>
<dbReference type="EMBL" id="CP045702">
    <property type="protein sequence ID" value="QNE78922.1"/>
    <property type="molecule type" value="Genomic_DNA"/>
</dbReference>
<gene>
    <name evidence="1" type="ORF">F0344_33900</name>
</gene>
<keyword evidence="2" id="KW-1185">Reference proteome</keyword>
<sequence length="148" mass="16605">MTANDNRRPTEYIRFQAVAPNERGHFTGVFGLVNNLGRSGRLSAAEEHFRLLANKWFDEAYPDPSTVDPTVYDPAVNPGAAAWFKETATHLLERVDGYLDVLRTHGIACETLRSAAPGRVVYEDDVQIVVVPHLRSADPWQPCHCHHQ</sequence>
<dbReference type="AlphaFoldDB" id="A0A7G7BUA7"/>
<dbReference type="KEGG" id="sfiy:F0344_33900"/>